<reference evidence="3 4" key="1">
    <citation type="submission" date="2016-10" db="EMBL/GenBank/DDBJ databases">
        <authorList>
            <person name="de Groot N.N."/>
        </authorList>
    </citation>
    <scope>NUCLEOTIDE SEQUENCE [LARGE SCALE GENOMIC DNA]</scope>
    <source>
        <strain evidence="3 4">DSM 1283</strain>
    </source>
</reference>
<evidence type="ECO:0000259" key="1">
    <source>
        <dbReference type="Pfam" id="PF14606"/>
    </source>
</evidence>
<dbReference type="Pfam" id="PF14606">
    <property type="entry name" value="Lipase_GDSL_3"/>
    <property type="match status" value="1"/>
</dbReference>
<organism evidence="3 4">
    <name type="scientific">Anaerocolumna aminovalerica</name>
    <dbReference type="NCBI Taxonomy" id="1527"/>
    <lineage>
        <taxon>Bacteria</taxon>
        <taxon>Bacillati</taxon>
        <taxon>Bacillota</taxon>
        <taxon>Clostridia</taxon>
        <taxon>Lachnospirales</taxon>
        <taxon>Lachnospiraceae</taxon>
        <taxon>Anaerocolumna</taxon>
    </lineage>
</organism>
<evidence type="ECO:0000313" key="4">
    <source>
        <dbReference type="Proteomes" id="UP000198806"/>
    </source>
</evidence>
<dbReference type="AlphaFoldDB" id="A0A1I5H299"/>
<gene>
    <name evidence="3" type="ORF">SAMN04489757_1256</name>
</gene>
<dbReference type="InterPro" id="IPR013830">
    <property type="entry name" value="SGNH_hydro"/>
</dbReference>
<dbReference type="STRING" id="1527.SAMN04489757_1256"/>
<dbReference type="Proteomes" id="UP000198806">
    <property type="component" value="Unassembled WGS sequence"/>
</dbReference>
<feature type="domain" description="SGNH hydrolase-type esterase N-terminal" evidence="2">
    <location>
        <begin position="25"/>
        <end position="168"/>
    </location>
</feature>
<accession>A0A1I5H299</accession>
<dbReference type="InterPro" id="IPR032740">
    <property type="entry name" value="GxDLY"/>
</dbReference>
<feature type="domain" description="SGNH hydrolase-type esterase" evidence="1">
    <location>
        <begin position="179"/>
        <end position="351"/>
    </location>
</feature>
<dbReference type="EMBL" id="FOWD01000025">
    <property type="protein sequence ID" value="SFO42448.1"/>
    <property type="molecule type" value="Genomic_DNA"/>
</dbReference>
<dbReference type="Gene3D" id="2.60.120.260">
    <property type="entry name" value="Galactose-binding domain-like"/>
    <property type="match status" value="1"/>
</dbReference>
<dbReference type="Pfam" id="PF14607">
    <property type="entry name" value="GxDLY"/>
    <property type="match status" value="1"/>
</dbReference>
<name>A0A1I5H299_9FIRM</name>
<dbReference type="RefSeq" id="WP_091687425.1">
    <property type="nucleotide sequence ID" value="NZ_BAABFM010000082.1"/>
</dbReference>
<proteinExistence type="predicted"/>
<sequence length="356" mass="40646">MEKDISKIDKNLKVSSSFDENDILFFDVRNDPFKIYGLYNYKKETVFKRMPDDIAKAASEGVGILNYNTTGGRVRLKTTSRYIAIKAKMPSVTVLPHMTLAGTSGFDLYINNDGKSTYYKTFMPPVGMEDGYESIIYFNDNRERDLTINFPLYNDVSDLYIGLQETAILKKGDSYKYKNPVLYYGSSITQGGCASRPGNSYQAIISRMLDCDYINFGFSGNAKGEDEIVDYMSELNMSVFVCDYDHNAPSVEHLIHTHGSIYKRFREKNPELPIIFISKPDFNPYEFCDIQRRNVIYSTYINAINEGDKNVYYIDGQSLFKDDGRDSCTVDGCHPNDLGFMRMAETIGYIIKKVIK</sequence>
<evidence type="ECO:0000313" key="3">
    <source>
        <dbReference type="EMBL" id="SFO42448.1"/>
    </source>
</evidence>
<dbReference type="Gene3D" id="3.40.50.1110">
    <property type="entry name" value="SGNH hydrolase"/>
    <property type="match status" value="1"/>
</dbReference>
<evidence type="ECO:0000259" key="2">
    <source>
        <dbReference type="Pfam" id="PF14607"/>
    </source>
</evidence>
<dbReference type="InterPro" id="IPR036514">
    <property type="entry name" value="SGNH_hydro_sf"/>
</dbReference>
<protein>
    <submittedName>
        <fullName evidence="3">Lysophospholipase L1</fullName>
    </submittedName>
</protein>
<keyword evidence="4" id="KW-1185">Reference proteome</keyword>
<dbReference type="OrthoDB" id="5624617at2"/>
<dbReference type="SUPFAM" id="SSF52266">
    <property type="entry name" value="SGNH hydrolase"/>
    <property type="match status" value="1"/>
</dbReference>